<dbReference type="Proteomes" id="UP001165186">
    <property type="component" value="Unassembled WGS sequence"/>
</dbReference>
<sequence>MYLRPSTSRALRAALRLTTPPPAARRFTTTIPRTTSQKPTSERQRARSFPEQAADTRASAMLPPSTAPAYPASASLGQHGHVPRLHGKVALITGASSGLGRAVALAYASHGARLVVCADLRPDPLGDGVEEGEEAALATHELINRKFGTGRAAFARCDVGVAAEVREAVEMAAREGGGRLDIIVNNAGLGTKNRLSQGQFG</sequence>
<name>A0ACB5SLP1_9PEZI</name>
<accession>A0ACB5SLP1</accession>
<evidence type="ECO:0000313" key="1">
    <source>
        <dbReference type="EMBL" id="GME47820.1"/>
    </source>
</evidence>
<proteinExistence type="predicted"/>
<gene>
    <name evidence="1" type="primary">g3999</name>
    <name evidence="1" type="ORF">NpPPO83_00003999</name>
</gene>
<comment type="caution">
    <text evidence="1">The sequence shown here is derived from an EMBL/GenBank/DDBJ whole genome shotgun (WGS) entry which is preliminary data.</text>
</comment>
<evidence type="ECO:0000313" key="2">
    <source>
        <dbReference type="Proteomes" id="UP001165186"/>
    </source>
</evidence>
<organism evidence="1 2">
    <name type="scientific">Neofusicoccum parvum</name>
    <dbReference type="NCBI Taxonomy" id="310453"/>
    <lineage>
        <taxon>Eukaryota</taxon>
        <taxon>Fungi</taxon>
        <taxon>Dikarya</taxon>
        <taxon>Ascomycota</taxon>
        <taxon>Pezizomycotina</taxon>
        <taxon>Dothideomycetes</taxon>
        <taxon>Dothideomycetes incertae sedis</taxon>
        <taxon>Botryosphaeriales</taxon>
        <taxon>Botryosphaeriaceae</taxon>
        <taxon>Neofusicoccum</taxon>
    </lineage>
</organism>
<keyword evidence="2" id="KW-1185">Reference proteome</keyword>
<protein>
    <submittedName>
        <fullName evidence="1">2-(R)-hydroxypropyl-CoM dehydrogenase</fullName>
    </submittedName>
</protein>
<dbReference type="EMBL" id="BSXG01000135">
    <property type="protein sequence ID" value="GME47820.1"/>
    <property type="molecule type" value="Genomic_DNA"/>
</dbReference>
<reference evidence="1" key="1">
    <citation type="submission" date="2024-09" db="EMBL/GenBank/DDBJ databases">
        <title>Draft Genome Sequences of Neofusicoccum parvum.</title>
        <authorList>
            <person name="Ashida A."/>
            <person name="Camagna M."/>
            <person name="Tanaka A."/>
            <person name="Takemoto D."/>
        </authorList>
    </citation>
    <scope>NUCLEOTIDE SEQUENCE</scope>
    <source>
        <strain evidence="1">PPO83</strain>
    </source>
</reference>